<name>A0A565BLW9_9BRAS</name>
<sequence>MSSPLSSTLTLSNSEPDHYSLESRRTISRMLTSDEELTCSIYATICALKIEIHWFYIGCTKCFKKVNQYFNPETEESEADKFTCDTCQKIVISTISRYQVHVKTKDETGTTSFLLFDKEVIQLINKLPYELLEQQVQFNRRSELPPEIQTLENRQFVFTIYKPSTTKNFRPTTFKVVKITNGEYVD</sequence>
<dbReference type="PANTHER" id="PTHR47165:SF4">
    <property type="entry name" value="OS03G0429900 PROTEIN"/>
    <property type="match status" value="1"/>
</dbReference>
<comment type="similarity">
    <text evidence="1">Belongs to the replication factor A protein 1 family.</text>
</comment>
<dbReference type="CDD" id="cd04476">
    <property type="entry name" value="RPA1_DBD_C"/>
    <property type="match status" value="1"/>
</dbReference>
<dbReference type="GO" id="GO:0008270">
    <property type="term" value="F:zinc ion binding"/>
    <property type="evidence" value="ECO:0007669"/>
    <property type="project" value="UniProtKB-KW"/>
</dbReference>
<accession>A0A565BLW9</accession>
<dbReference type="EMBL" id="CABITT030000004">
    <property type="protein sequence ID" value="VVB02623.1"/>
    <property type="molecule type" value="Genomic_DNA"/>
</dbReference>
<organism evidence="7 8">
    <name type="scientific">Arabis nemorensis</name>
    <dbReference type="NCBI Taxonomy" id="586526"/>
    <lineage>
        <taxon>Eukaryota</taxon>
        <taxon>Viridiplantae</taxon>
        <taxon>Streptophyta</taxon>
        <taxon>Embryophyta</taxon>
        <taxon>Tracheophyta</taxon>
        <taxon>Spermatophyta</taxon>
        <taxon>Magnoliopsida</taxon>
        <taxon>eudicotyledons</taxon>
        <taxon>Gunneridae</taxon>
        <taxon>Pentapetalae</taxon>
        <taxon>rosids</taxon>
        <taxon>malvids</taxon>
        <taxon>Brassicales</taxon>
        <taxon>Brassicaceae</taxon>
        <taxon>Arabideae</taxon>
        <taxon>Arabis</taxon>
    </lineage>
</organism>
<dbReference type="SUPFAM" id="SSF50249">
    <property type="entry name" value="Nucleic acid-binding proteins"/>
    <property type="match status" value="1"/>
</dbReference>
<evidence type="ECO:0000259" key="6">
    <source>
        <dbReference type="Pfam" id="PF08646"/>
    </source>
</evidence>
<evidence type="ECO:0000313" key="7">
    <source>
        <dbReference type="EMBL" id="VVB02623.1"/>
    </source>
</evidence>
<gene>
    <name evidence="7" type="ORF">ANE_LOCUS13067</name>
</gene>
<evidence type="ECO:0000256" key="3">
    <source>
        <dbReference type="ARBA" id="ARBA00022771"/>
    </source>
</evidence>
<evidence type="ECO:0000313" key="8">
    <source>
        <dbReference type="Proteomes" id="UP000489600"/>
    </source>
</evidence>
<keyword evidence="5" id="KW-0238">DNA-binding</keyword>
<evidence type="ECO:0000256" key="1">
    <source>
        <dbReference type="ARBA" id="ARBA00005690"/>
    </source>
</evidence>
<keyword evidence="2" id="KW-0479">Metal-binding</keyword>
<dbReference type="GO" id="GO:0003677">
    <property type="term" value="F:DNA binding"/>
    <property type="evidence" value="ECO:0007669"/>
    <property type="project" value="UniProtKB-KW"/>
</dbReference>
<keyword evidence="3" id="KW-0863">Zinc-finger</keyword>
<dbReference type="InterPro" id="IPR013955">
    <property type="entry name" value="Rep_factor-A_C"/>
</dbReference>
<dbReference type="OrthoDB" id="1928343at2759"/>
<dbReference type="AlphaFoldDB" id="A0A565BLW9"/>
<evidence type="ECO:0000256" key="4">
    <source>
        <dbReference type="ARBA" id="ARBA00022833"/>
    </source>
</evidence>
<reference evidence="7" key="1">
    <citation type="submission" date="2019-07" db="EMBL/GenBank/DDBJ databases">
        <authorList>
            <person name="Dittberner H."/>
        </authorList>
    </citation>
    <scope>NUCLEOTIDE SEQUENCE [LARGE SCALE GENOMIC DNA]</scope>
</reference>
<feature type="domain" description="Replication factor A C-terminal" evidence="6">
    <location>
        <begin position="40"/>
        <end position="161"/>
    </location>
</feature>
<keyword evidence="8" id="KW-1185">Reference proteome</keyword>
<dbReference type="Proteomes" id="UP000489600">
    <property type="component" value="Unassembled WGS sequence"/>
</dbReference>
<dbReference type="InterPro" id="IPR047192">
    <property type="entry name" value="Euk_RPA1_DBD_C"/>
</dbReference>
<protein>
    <recommendedName>
        <fullName evidence="6">Replication factor A C-terminal domain-containing protein</fullName>
    </recommendedName>
</protein>
<dbReference type="PANTHER" id="PTHR47165">
    <property type="entry name" value="OS03G0429900 PROTEIN"/>
    <property type="match status" value="1"/>
</dbReference>
<dbReference type="Pfam" id="PF08646">
    <property type="entry name" value="Rep_fac-A_C"/>
    <property type="match status" value="1"/>
</dbReference>
<proteinExistence type="inferred from homology"/>
<keyword evidence="4" id="KW-0862">Zinc</keyword>
<dbReference type="Gene3D" id="2.40.50.140">
    <property type="entry name" value="Nucleic acid-binding proteins"/>
    <property type="match status" value="1"/>
</dbReference>
<evidence type="ECO:0000256" key="2">
    <source>
        <dbReference type="ARBA" id="ARBA00022723"/>
    </source>
</evidence>
<comment type="caution">
    <text evidence="7">The sequence shown here is derived from an EMBL/GenBank/DDBJ whole genome shotgun (WGS) entry which is preliminary data.</text>
</comment>
<evidence type="ECO:0000256" key="5">
    <source>
        <dbReference type="ARBA" id="ARBA00023125"/>
    </source>
</evidence>
<dbReference type="InterPro" id="IPR012340">
    <property type="entry name" value="NA-bd_OB-fold"/>
</dbReference>